<organism evidence="6 7">
    <name type="scientific">Tropicimonas aquimaris</name>
    <dbReference type="NCBI Taxonomy" id="914152"/>
    <lineage>
        <taxon>Bacteria</taxon>
        <taxon>Pseudomonadati</taxon>
        <taxon>Pseudomonadota</taxon>
        <taxon>Alphaproteobacteria</taxon>
        <taxon>Rhodobacterales</taxon>
        <taxon>Roseobacteraceae</taxon>
        <taxon>Tropicimonas</taxon>
    </lineage>
</organism>
<dbReference type="InterPro" id="IPR036388">
    <property type="entry name" value="WH-like_DNA-bd_sf"/>
</dbReference>
<proteinExistence type="predicted"/>
<evidence type="ECO:0000256" key="1">
    <source>
        <dbReference type="ARBA" id="ARBA00023015"/>
    </source>
</evidence>
<dbReference type="InterPro" id="IPR012318">
    <property type="entry name" value="HTH_CRP"/>
</dbReference>
<evidence type="ECO:0000259" key="4">
    <source>
        <dbReference type="PROSITE" id="PS50042"/>
    </source>
</evidence>
<feature type="domain" description="HTH crp-type" evidence="5">
    <location>
        <begin position="145"/>
        <end position="211"/>
    </location>
</feature>
<dbReference type="InterPro" id="IPR036390">
    <property type="entry name" value="WH_DNA-bd_sf"/>
</dbReference>
<dbReference type="Gene3D" id="2.60.120.10">
    <property type="entry name" value="Jelly Rolls"/>
    <property type="match status" value="1"/>
</dbReference>
<evidence type="ECO:0000259" key="5">
    <source>
        <dbReference type="PROSITE" id="PS51063"/>
    </source>
</evidence>
<name>A0ABW3IKB4_9RHOB</name>
<evidence type="ECO:0000256" key="3">
    <source>
        <dbReference type="ARBA" id="ARBA00023163"/>
    </source>
</evidence>
<protein>
    <submittedName>
        <fullName evidence="6">Crp/Fnr family transcriptional regulator</fullName>
    </submittedName>
</protein>
<dbReference type="InterPro" id="IPR000595">
    <property type="entry name" value="cNMP-bd_dom"/>
</dbReference>
<dbReference type="SUPFAM" id="SSF51206">
    <property type="entry name" value="cAMP-binding domain-like"/>
    <property type="match status" value="1"/>
</dbReference>
<dbReference type="PROSITE" id="PS50042">
    <property type="entry name" value="CNMP_BINDING_3"/>
    <property type="match status" value="1"/>
</dbReference>
<dbReference type="SUPFAM" id="SSF46785">
    <property type="entry name" value="Winged helix' DNA-binding domain"/>
    <property type="match status" value="1"/>
</dbReference>
<dbReference type="PROSITE" id="PS51063">
    <property type="entry name" value="HTH_CRP_2"/>
    <property type="match status" value="1"/>
</dbReference>
<dbReference type="Proteomes" id="UP001597108">
    <property type="component" value="Unassembled WGS sequence"/>
</dbReference>
<dbReference type="InterPro" id="IPR018490">
    <property type="entry name" value="cNMP-bd_dom_sf"/>
</dbReference>
<dbReference type="InterPro" id="IPR014710">
    <property type="entry name" value="RmlC-like_jellyroll"/>
</dbReference>
<sequence>MNRDILRTKGWLSLQPRAIQDAVLANGREQVFDIGTSVFSVGDPPGGCFALLRGQLAVSIAPNMRGPNLVHVARPGTWYGEGAFVTRCPRRVGLHPVVESTLFHLPLTAMDRLSAEDAEWTRRFAQLLMMNLNTALHALDDLLIEDPSRRIAAVLVRCLGEEESGSLSISQAELGRLSNTSRKVVNRVLGSFADRGWLRQGYAKIEVTEVRALRDLAESTIA</sequence>
<keyword evidence="1" id="KW-0805">Transcription regulation</keyword>
<dbReference type="Pfam" id="PF13545">
    <property type="entry name" value="HTH_Crp_2"/>
    <property type="match status" value="1"/>
</dbReference>
<reference evidence="7" key="1">
    <citation type="journal article" date="2019" name="Int. J. Syst. Evol. Microbiol.">
        <title>The Global Catalogue of Microorganisms (GCM) 10K type strain sequencing project: providing services to taxonomists for standard genome sequencing and annotation.</title>
        <authorList>
            <consortium name="The Broad Institute Genomics Platform"/>
            <consortium name="The Broad Institute Genome Sequencing Center for Infectious Disease"/>
            <person name="Wu L."/>
            <person name="Ma J."/>
        </authorList>
    </citation>
    <scope>NUCLEOTIDE SEQUENCE [LARGE SCALE GENOMIC DNA]</scope>
    <source>
        <strain evidence="7">CCUG 60524</strain>
    </source>
</reference>
<keyword evidence="3" id="KW-0804">Transcription</keyword>
<dbReference type="CDD" id="cd00038">
    <property type="entry name" value="CAP_ED"/>
    <property type="match status" value="1"/>
</dbReference>
<dbReference type="RefSeq" id="WP_386071974.1">
    <property type="nucleotide sequence ID" value="NZ_JBHTJT010000002.1"/>
</dbReference>
<comment type="caution">
    <text evidence="6">The sequence shown here is derived from an EMBL/GenBank/DDBJ whole genome shotgun (WGS) entry which is preliminary data.</text>
</comment>
<evidence type="ECO:0000313" key="6">
    <source>
        <dbReference type="EMBL" id="MFD0978220.1"/>
    </source>
</evidence>
<dbReference type="Gene3D" id="1.10.10.10">
    <property type="entry name" value="Winged helix-like DNA-binding domain superfamily/Winged helix DNA-binding domain"/>
    <property type="match status" value="1"/>
</dbReference>
<dbReference type="InterPro" id="IPR050397">
    <property type="entry name" value="Env_Response_Regulators"/>
</dbReference>
<dbReference type="Pfam" id="PF00027">
    <property type="entry name" value="cNMP_binding"/>
    <property type="match status" value="1"/>
</dbReference>
<dbReference type="PANTHER" id="PTHR24567">
    <property type="entry name" value="CRP FAMILY TRANSCRIPTIONAL REGULATORY PROTEIN"/>
    <property type="match status" value="1"/>
</dbReference>
<gene>
    <name evidence="6" type="ORF">ACFQ2S_01005</name>
</gene>
<dbReference type="PANTHER" id="PTHR24567:SF26">
    <property type="entry name" value="REGULATORY PROTEIN YEIL"/>
    <property type="match status" value="1"/>
</dbReference>
<keyword evidence="7" id="KW-1185">Reference proteome</keyword>
<feature type="domain" description="Cyclic nucleotide-binding" evidence="4">
    <location>
        <begin position="32"/>
        <end position="131"/>
    </location>
</feature>
<accession>A0ABW3IKB4</accession>
<keyword evidence="2" id="KW-0238">DNA-binding</keyword>
<evidence type="ECO:0000313" key="7">
    <source>
        <dbReference type="Proteomes" id="UP001597108"/>
    </source>
</evidence>
<evidence type="ECO:0000256" key="2">
    <source>
        <dbReference type="ARBA" id="ARBA00023125"/>
    </source>
</evidence>
<dbReference type="EMBL" id="JBHTJT010000002">
    <property type="protein sequence ID" value="MFD0978220.1"/>
    <property type="molecule type" value="Genomic_DNA"/>
</dbReference>